<keyword evidence="3 6" id="KW-0812">Transmembrane</keyword>
<evidence type="ECO:0000256" key="3">
    <source>
        <dbReference type="ARBA" id="ARBA00022692"/>
    </source>
</evidence>
<comment type="similarity">
    <text evidence="2">Belongs to the LemA family.</text>
</comment>
<comment type="subcellular location">
    <subcellularLocation>
        <location evidence="1">Membrane</location>
        <topology evidence="1">Single-pass membrane protein</topology>
    </subcellularLocation>
</comment>
<keyword evidence="4 6" id="KW-1133">Transmembrane helix</keyword>
<dbReference type="InterPro" id="IPR023353">
    <property type="entry name" value="LemA-like_dom_sf"/>
</dbReference>
<name>A0A5C5V3F6_9BACT</name>
<evidence type="ECO:0000313" key="7">
    <source>
        <dbReference type="EMBL" id="TWT32550.1"/>
    </source>
</evidence>
<dbReference type="Pfam" id="PF04011">
    <property type="entry name" value="LemA"/>
    <property type="match status" value="1"/>
</dbReference>
<dbReference type="PANTHER" id="PTHR34478">
    <property type="entry name" value="PROTEIN LEMA"/>
    <property type="match status" value="1"/>
</dbReference>
<evidence type="ECO:0000256" key="4">
    <source>
        <dbReference type="ARBA" id="ARBA00022989"/>
    </source>
</evidence>
<sequence>MNEAAIVMLLVIGVPFLLVGVFVLANYNRLVRVRQHLRESWSDISVEMKRRYDLIPNLVETVKGYAAHEQSVFEEIAKLRSQAMRNEGSAASQAVDERALGIGVGKLLAVAEAYPDLKADTHFLALQQELTNTEDRIAAARRFFNGNVRELNQLCRAFPTNLIASMFGFEESSYFELDDDAQRTAPSIQI</sequence>
<dbReference type="GO" id="GO:0016020">
    <property type="term" value="C:membrane"/>
    <property type="evidence" value="ECO:0007669"/>
    <property type="project" value="UniProtKB-SubCell"/>
</dbReference>
<feature type="transmembrane region" description="Helical" evidence="6">
    <location>
        <begin position="6"/>
        <end position="27"/>
    </location>
</feature>
<evidence type="ECO:0000313" key="8">
    <source>
        <dbReference type="Proteomes" id="UP000316714"/>
    </source>
</evidence>
<keyword evidence="5 6" id="KW-0472">Membrane</keyword>
<dbReference type="RefSeq" id="WP_146568014.1">
    <property type="nucleotide sequence ID" value="NZ_SIHJ01000003.1"/>
</dbReference>
<dbReference type="PANTHER" id="PTHR34478:SF1">
    <property type="entry name" value="PROTEIN LEMA"/>
    <property type="match status" value="1"/>
</dbReference>
<dbReference type="InterPro" id="IPR007156">
    <property type="entry name" value="MamQ_LemA"/>
</dbReference>
<protein>
    <submittedName>
        <fullName evidence="7">LemA family protein</fullName>
    </submittedName>
</protein>
<evidence type="ECO:0000256" key="5">
    <source>
        <dbReference type="ARBA" id="ARBA00023136"/>
    </source>
</evidence>
<dbReference type="AlphaFoldDB" id="A0A5C5V3F6"/>
<dbReference type="EMBL" id="SIHJ01000003">
    <property type="protein sequence ID" value="TWT32550.1"/>
    <property type="molecule type" value="Genomic_DNA"/>
</dbReference>
<dbReference type="Proteomes" id="UP000316714">
    <property type="component" value="Unassembled WGS sequence"/>
</dbReference>
<evidence type="ECO:0000256" key="6">
    <source>
        <dbReference type="SAM" id="Phobius"/>
    </source>
</evidence>
<evidence type="ECO:0000256" key="2">
    <source>
        <dbReference type="ARBA" id="ARBA00008854"/>
    </source>
</evidence>
<organism evidence="7 8">
    <name type="scientific">Posidoniimonas corsicana</name>
    <dbReference type="NCBI Taxonomy" id="1938618"/>
    <lineage>
        <taxon>Bacteria</taxon>
        <taxon>Pseudomonadati</taxon>
        <taxon>Planctomycetota</taxon>
        <taxon>Planctomycetia</taxon>
        <taxon>Pirellulales</taxon>
        <taxon>Lacipirellulaceae</taxon>
        <taxon>Posidoniimonas</taxon>
    </lineage>
</organism>
<reference evidence="7 8" key="1">
    <citation type="submission" date="2019-02" db="EMBL/GenBank/DDBJ databases">
        <title>Deep-cultivation of Planctomycetes and their phenomic and genomic characterization uncovers novel biology.</title>
        <authorList>
            <person name="Wiegand S."/>
            <person name="Jogler M."/>
            <person name="Boedeker C."/>
            <person name="Pinto D."/>
            <person name="Vollmers J."/>
            <person name="Rivas-Marin E."/>
            <person name="Kohn T."/>
            <person name="Peeters S.H."/>
            <person name="Heuer A."/>
            <person name="Rast P."/>
            <person name="Oberbeckmann S."/>
            <person name="Bunk B."/>
            <person name="Jeske O."/>
            <person name="Meyerdierks A."/>
            <person name="Storesund J.E."/>
            <person name="Kallscheuer N."/>
            <person name="Luecker S."/>
            <person name="Lage O.M."/>
            <person name="Pohl T."/>
            <person name="Merkel B.J."/>
            <person name="Hornburger P."/>
            <person name="Mueller R.-W."/>
            <person name="Bruemmer F."/>
            <person name="Labrenz M."/>
            <person name="Spormann A.M."/>
            <person name="Op Den Camp H."/>
            <person name="Overmann J."/>
            <person name="Amann R."/>
            <person name="Jetten M.S.M."/>
            <person name="Mascher T."/>
            <person name="Medema M.H."/>
            <person name="Devos D.P."/>
            <person name="Kaster A.-K."/>
            <person name="Ovreas L."/>
            <person name="Rohde M."/>
            <person name="Galperin M.Y."/>
            <person name="Jogler C."/>
        </authorList>
    </citation>
    <scope>NUCLEOTIDE SEQUENCE [LARGE SCALE GENOMIC DNA]</scope>
    <source>
        <strain evidence="7 8">KOR34</strain>
    </source>
</reference>
<dbReference type="SUPFAM" id="SSF140478">
    <property type="entry name" value="LemA-like"/>
    <property type="match status" value="1"/>
</dbReference>
<keyword evidence="8" id="KW-1185">Reference proteome</keyword>
<dbReference type="OrthoDB" id="9804152at2"/>
<dbReference type="Gene3D" id="1.20.1440.20">
    <property type="entry name" value="LemA-like domain"/>
    <property type="match status" value="1"/>
</dbReference>
<comment type="caution">
    <text evidence="7">The sequence shown here is derived from an EMBL/GenBank/DDBJ whole genome shotgun (WGS) entry which is preliminary data.</text>
</comment>
<accession>A0A5C5V3F6</accession>
<evidence type="ECO:0000256" key="1">
    <source>
        <dbReference type="ARBA" id="ARBA00004167"/>
    </source>
</evidence>
<gene>
    <name evidence="7" type="ORF">KOR34_43130</name>
</gene>
<proteinExistence type="inferred from homology"/>